<gene>
    <name evidence="2" type="ORF">DPMN_191929</name>
</gene>
<organism evidence="2 3">
    <name type="scientific">Dreissena polymorpha</name>
    <name type="common">Zebra mussel</name>
    <name type="synonym">Mytilus polymorpha</name>
    <dbReference type="NCBI Taxonomy" id="45954"/>
    <lineage>
        <taxon>Eukaryota</taxon>
        <taxon>Metazoa</taxon>
        <taxon>Spiralia</taxon>
        <taxon>Lophotrochozoa</taxon>
        <taxon>Mollusca</taxon>
        <taxon>Bivalvia</taxon>
        <taxon>Autobranchia</taxon>
        <taxon>Heteroconchia</taxon>
        <taxon>Euheterodonta</taxon>
        <taxon>Imparidentia</taxon>
        <taxon>Neoheterodontei</taxon>
        <taxon>Myida</taxon>
        <taxon>Dreissenoidea</taxon>
        <taxon>Dreissenidae</taxon>
        <taxon>Dreissena</taxon>
    </lineage>
</organism>
<proteinExistence type="predicted"/>
<sequence>MDSTTQILFAEIAEVSILTTHIVQQKEKFNYCHKLNHFKAVCRKRRNAHSKVHEIHRDTESGSEADSNPEVSFGLTSLIK</sequence>
<keyword evidence="3" id="KW-1185">Reference proteome</keyword>
<evidence type="ECO:0000313" key="3">
    <source>
        <dbReference type="Proteomes" id="UP000828390"/>
    </source>
</evidence>
<protein>
    <submittedName>
        <fullName evidence="2">Uncharacterized protein</fullName>
    </submittedName>
</protein>
<accession>A0A9D3Y2A5</accession>
<reference evidence="2" key="1">
    <citation type="journal article" date="2019" name="bioRxiv">
        <title>The Genome of the Zebra Mussel, Dreissena polymorpha: A Resource for Invasive Species Research.</title>
        <authorList>
            <person name="McCartney M.A."/>
            <person name="Auch B."/>
            <person name="Kono T."/>
            <person name="Mallez S."/>
            <person name="Zhang Y."/>
            <person name="Obille A."/>
            <person name="Becker A."/>
            <person name="Abrahante J.E."/>
            <person name="Garbe J."/>
            <person name="Badalamenti J.P."/>
            <person name="Herman A."/>
            <person name="Mangelson H."/>
            <person name="Liachko I."/>
            <person name="Sullivan S."/>
            <person name="Sone E.D."/>
            <person name="Koren S."/>
            <person name="Silverstein K.A.T."/>
            <person name="Beckman K.B."/>
            <person name="Gohl D.M."/>
        </authorList>
    </citation>
    <scope>NUCLEOTIDE SEQUENCE</scope>
    <source>
        <strain evidence="2">Duluth1</strain>
        <tissue evidence="2">Whole animal</tissue>
    </source>
</reference>
<comment type="caution">
    <text evidence="2">The sequence shown here is derived from an EMBL/GenBank/DDBJ whole genome shotgun (WGS) entry which is preliminary data.</text>
</comment>
<evidence type="ECO:0000313" key="2">
    <source>
        <dbReference type="EMBL" id="KAH3690600.1"/>
    </source>
</evidence>
<dbReference type="EMBL" id="JAIWYP010000059">
    <property type="protein sequence ID" value="KAH3690600.1"/>
    <property type="molecule type" value="Genomic_DNA"/>
</dbReference>
<evidence type="ECO:0000256" key="1">
    <source>
        <dbReference type="SAM" id="MobiDB-lite"/>
    </source>
</evidence>
<name>A0A9D3Y2A5_DREPO</name>
<dbReference type="AlphaFoldDB" id="A0A9D3Y2A5"/>
<reference evidence="2" key="2">
    <citation type="submission" date="2020-11" db="EMBL/GenBank/DDBJ databases">
        <authorList>
            <person name="McCartney M.A."/>
            <person name="Auch B."/>
            <person name="Kono T."/>
            <person name="Mallez S."/>
            <person name="Becker A."/>
            <person name="Gohl D.M."/>
            <person name="Silverstein K.A.T."/>
            <person name="Koren S."/>
            <person name="Bechman K.B."/>
            <person name="Herman A."/>
            <person name="Abrahante J.E."/>
            <person name="Garbe J."/>
        </authorList>
    </citation>
    <scope>NUCLEOTIDE SEQUENCE</scope>
    <source>
        <strain evidence="2">Duluth1</strain>
        <tissue evidence="2">Whole animal</tissue>
    </source>
</reference>
<feature type="region of interest" description="Disordered" evidence="1">
    <location>
        <begin position="54"/>
        <end position="80"/>
    </location>
</feature>
<dbReference type="Proteomes" id="UP000828390">
    <property type="component" value="Unassembled WGS sequence"/>
</dbReference>